<accession>A0ABV7TJD2</accession>
<organism evidence="2 3">
    <name type="scientific">Lutimaribacter marinistellae</name>
    <dbReference type="NCBI Taxonomy" id="1820329"/>
    <lineage>
        <taxon>Bacteria</taxon>
        <taxon>Pseudomonadati</taxon>
        <taxon>Pseudomonadota</taxon>
        <taxon>Alphaproteobacteria</taxon>
        <taxon>Rhodobacterales</taxon>
        <taxon>Roseobacteraceae</taxon>
        <taxon>Lutimaribacter</taxon>
    </lineage>
</organism>
<keyword evidence="3" id="KW-1185">Reference proteome</keyword>
<dbReference type="Proteomes" id="UP001595629">
    <property type="component" value="Unassembled WGS sequence"/>
</dbReference>
<dbReference type="Gene3D" id="3.40.50.1820">
    <property type="entry name" value="alpha/beta hydrolase"/>
    <property type="match status" value="1"/>
</dbReference>
<keyword evidence="2" id="KW-0378">Hydrolase</keyword>
<feature type="domain" description="AB hydrolase-1" evidence="1">
    <location>
        <begin position="24"/>
        <end position="271"/>
    </location>
</feature>
<evidence type="ECO:0000313" key="3">
    <source>
        <dbReference type="Proteomes" id="UP001595629"/>
    </source>
</evidence>
<evidence type="ECO:0000259" key="1">
    <source>
        <dbReference type="Pfam" id="PF00561"/>
    </source>
</evidence>
<dbReference type="SUPFAM" id="SSF53474">
    <property type="entry name" value="alpha/beta-Hydrolases"/>
    <property type="match status" value="1"/>
</dbReference>
<dbReference type="InterPro" id="IPR029058">
    <property type="entry name" value="AB_hydrolase_fold"/>
</dbReference>
<comment type="caution">
    <text evidence="2">The sequence shown here is derived from an EMBL/GenBank/DDBJ whole genome shotgun (WGS) entry which is preliminary data.</text>
</comment>
<dbReference type="InterPro" id="IPR050471">
    <property type="entry name" value="AB_hydrolase"/>
</dbReference>
<dbReference type="PANTHER" id="PTHR43433:SF5">
    <property type="entry name" value="AB HYDROLASE-1 DOMAIN-CONTAINING PROTEIN"/>
    <property type="match status" value="1"/>
</dbReference>
<protein>
    <submittedName>
        <fullName evidence="2">Alpha/beta fold hydrolase</fullName>
    </submittedName>
</protein>
<reference evidence="3" key="1">
    <citation type="journal article" date="2019" name="Int. J. Syst. Evol. Microbiol.">
        <title>The Global Catalogue of Microorganisms (GCM) 10K type strain sequencing project: providing services to taxonomists for standard genome sequencing and annotation.</title>
        <authorList>
            <consortium name="The Broad Institute Genomics Platform"/>
            <consortium name="The Broad Institute Genome Sequencing Center for Infectious Disease"/>
            <person name="Wu L."/>
            <person name="Ma J."/>
        </authorList>
    </citation>
    <scope>NUCLEOTIDE SEQUENCE [LARGE SCALE GENOMIC DNA]</scope>
    <source>
        <strain evidence="3">KCTC 42911</strain>
    </source>
</reference>
<sequence length="299" mass="32188">MTDQFLNLPDGRRLCYRDTGKGTPLILVIGLSLQLTAWPEEMLDGLERRGFRLITLDNRDVGRSSRIAVPPPSQLRLLMRWGRPEDYVLSDMAGDVLALMDHLSLGSAHLAGMSMGGMIAQTLAATHPARVRSLVSIFSNTGARRHGQPSMQAMLFLMKRPARTRDEAIARHLGMMRLVGGTTHRFDEDRGRAYAAAAWERGGPDPHHGVARQMMAILKSGDRTASLGRITAPTLVLHGDRDLLVHPSGGVATAAAIPGARLVQIGGMGHDLAPSVAPELARMIADHAEASGAVEAEAI</sequence>
<evidence type="ECO:0000313" key="2">
    <source>
        <dbReference type="EMBL" id="MFC3614854.1"/>
    </source>
</evidence>
<dbReference type="GO" id="GO:0016787">
    <property type="term" value="F:hydrolase activity"/>
    <property type="evidence" value="ECO:0007669"/>
    <property type="project" value="UniProtKB-KW"/>
</dbReference>
<dbReference type="InterPro" id="IPR000073">
    <property type="entry name" value="AB_hydrolase_1"/>
</dbReference>
<proteinExistence type="predicted"/>
<dbReference type="EMBL" id="JBHRXI010000015">
    <property type="protein sequence ID" value="MFC3614854.1"/>
    <property type="molecule type" value="Genomic_DNA"/>
</dbReference>
<gene>
    <name evidence="2" type="ORF">ACFORG_13875</name>
</gene>
<name>A0ABV7TJD2_9RHOB</name>
<dbReference type="PANTHER" id="PTHR43433">
    <property type="entry name" value="HYDROLASE, ALPHA/BETA FOLD FAMILY PROTEIN"/>
    <property type="match status" value="1"/>
</dbReference>
<dbReference type="Pfam" id="PF00561">
    <property type="entry name" value="Abhydrolase_1"/>
    <property type="match status" value="1"/>
</dbReference>
<dbReference type="RefSeq" id="WP_386736132.1">
    <property type="nucleotide sequence ID" value="NZ_JBHRXI010000015.1"/>
</dbReference>